<comment type="caution">
    <text evidence="4">The sequence shown here is derived from an EMBL/GenBank/DDBJ whole genome shotgun (WGS) entry which is preliminary data.</text>
</comment>
<dbReference type="InterPro" id="IPR000792">
    <property type="entry name" value="Tscrpt_reg_LuxR_C"/>
</dbReference>
<dbReference type="EMBL" id="NXGX01000003">
    <property type="protein sequence ID" value="PKR58745.1"/>
    <property type="molecule type" value="Genomic_DNA"/>
</dbReference>
<dbReference type="Gene3D" id="3.40.50.2300">
    <property type="match status" value="1"/>
</dbReference>
<protein>
    <submittedName>
        <fullName evidence="4">Two-component system response regulator</fullName>
    </submittedName>
</protein>
<dbReference type="InterPro" id="IPR016032">
    <property type="entry name" value="Sig_transdc_resp-reg_C-effctor"/>
</dbReference>
<dbReference type="SMART" id="SM00448">
    <property type="entry name" value="REC"/>
    <property type="match status" value="1"/>
</dbReference>
<sequence>MKILLVEDDKMHADFLKEIVENALPELKEILIARDGKEAEVLAQQSGTTAIVMDLRMKEHNGIDAARTIWARRPDTRILFWSNYSDEAYLRGIAQIVPNQAAYGYVLKTASQERMHLALRSVLIEGQIVVDREVHQIQNQQMRSRNTLTEFEYIILLDIALGLPDKAIATRRKLSLRTVQNRLLSLYSKLDVEALDQNHQDIVLNKRARAVSSAIARKIINREGLAAADKELRTWLTQR</sequence>
<dbReference type="GO" id="GO:0000160">
    <property type="term" value="P:phosphorelay signal transduction system"/>
    <property type="evidence" value="ECO:0007669"/>
    <property type="project" value="InterPro"/>
</dbReference>
<dbReference type="AlphaFoldDB" id="A0A2N3L7E6"/>
<gene>
    <name evidence="4" type="ORF">COO92_07740</name>
</gene>
<evidence type="ECO:0000313" key="5">
    <source>
        <dbReference type="Proteomes" id="UP000233332"/>
    </source>
</evidence>
<dbReference type="InterPro" id="IPR011006">
    <property type="entry name" value="CheY-like_superfamily"/>
</dbReference>
<keyword evidence="5" id="KW-1185">Reference proteome</keyword>
<reference evidence="4 5" key="1">
    <citation type="submission" date="2017-09" db="EMBL/GenBank/DDBJ databases">
        <title>Biodiversity and function of Thalassospira species in the particle-attached aromatic-hydrocarbon-degrading consortia from the surface seawater of the China South Sea.</title>
        <authorList>
            <person name="Dong C."/>
            <person name="Lai Q."/>
            <person name="Shao Z."/>
        </authorList>
    </citation>
    <scope>NUCLEOTIDE SEQUENCE [LARGE SCALE GENOMIC DNA]</scope>
    <source>
        <strain evidence="4 5">139Z-12</strain>
    </source>
</reference>
<dbReference type="InterPro" id="IPR001789">
    <property type="entry name" value="Sig_transdc_resp-reg_receiver"/>
</dbReference>
<evidence type="ECO:0000256" key="2">
    <source>
        <dbReference type="PROSITE-ProRule" id="PRU00169"/>
    </source>
</evidence>
<keyword evidence="2" id="KW-0597">Phosphoprotein</keyword>
<dbReference type="Proteomes" id="UP000233332">
    <property type="component" value="Unassembled WGS sequence"/>
</dbReference>
<evidence type="ECO:0000259" key="3">
    <source>
        <dbReference type="PROSITE" id="PS50110"/>
    </source>
</evidence>
<dbReference type="InterPro" id="IPR039420">
    <property type="entry name" value="WalR-like"/>
</dbReference>
<dbReference type="Pfam" id="PF00072">
    <property type="entry name" value="Response_reg"/>
    <property type="match status" value="1"/>
</dbReference>
<keyword evidence="1" id="KW-0238">DNA-binding</keyword>
<evidence type="ECO:0000313" key="4">
    <source>
        <dbReference type="EMBL" id="PKR58745.1"/>
    </source>
</evidence>
<name>A0A2N3L7E6_9PROT</name>
<dbReference type="RefSeq" id="WP_101301180.1">
    <property type="nucleotide sequence ID" value="NZ_NXGX01000003.1"/>
</dbReference>
<accession>A0A2N3L7E6</accession>
<dbReference type="PANTHER" id="PTHR43214">
    <property type="entry name" value="TWO-COMPONENT RESPONSE REGULATOR"/>
    <property type="match status" value="1"/>
</dbReference>
<dbReference type="SUPFAM" id="SSF52172">
    <property type="entry name" value="CheY-like"/>
    <property type="match status" value="1"/>
</dbReference>
<dbReference type="SMART" id="SM00421">
    <property type="entry name" value="HTH_LUXR"/>
    <property type="match status" value="1"/>
</dbReference>
<feature type="domain" description="Response regulatory" evidence="3">
    <location>
        <begin position="2"/>
        <end position="123"/>
    </location>
</feature>
<proteinExistence type="predicted"/>
<dbReference type="PROSITE" id="PS50110">
    <property type="entry name" value="RESPONSE_REGULATORY"/>
    <property type="match status" value="1"/>
</dbReference>
<feature type="modified residue" description="4-aspartylphosphate" evidence="2">
    <location>
        <position position="54"/>
    </location>
</feature>
<dbReference type="InterPro" id="IPR036388">
    <property type="entry name" value="WH-like_DNA-bd_sf"/>
</dbReference>
<dbReference type="Gene3D" id="1.10.10.10">
    <property type="entry name" value="Winged helix-like DNA-binding domain superfamily/Winged helix DNA-binding domain"/>
    <property type="match status" value="1"/>
</dbReference>
<evidence type="ECO:0000256" key="1">
    <source>
        <dbReference type="ARBA" id="ARBA00023125"/>
    </source>
</evidence>
<dbReference type="GO" id="GO:0006355">
    <property type="term" value="P:regulation of DNA-templated transcription"/>
    <property type="evidence" value="ECO:0007669"/>
    <property type="project" value="InterPro"/>
</dbReference>
<dbReference type="SUPFAM" id="SSF46894">
    <property type="entry name" value="C-terminal effector domain of the bipartite response regulators"/>
    <property type="match status" value="1"/>
</dbReference>
<dbReference type="GO" id="GO:0003677">
    <property type="term" value="F:DNA binding"/>
    <property type="evidence" value="ECO:0007669"/>
    <property type="project" value="UniProtKB-KW"/>
</dbReference>
<organism evidence="4 5">
    <name type="scientific">Thalassospira lohafexi</name>
    <dbReference type="NCBI Taxonomy" id="744227"/>
    <lineage>
        <taxon>Bacteria</taxon>
        <taxon>Pseudomonadati</taxon>
        <taxon>Pseudomonadota</taxon>
        <taxon>Alphaproteobacteria</taxon>
        <taxon>Rhodospirillales</taxon>
        <taxon>Thalassospiraceae</taxon>
        <taxon>Thalassospira</taxon>
    </lineage>
</organism>
<dbReference type="PANTHER" id="PTHR43214:SF37">
    <property type="entry name" value="TRANSCRIPTIONAL REGULATORY PROTEIN YDFI"/>
    <property type="match status" value="1"/>
</dbReference>